<evidence type="ECO:0000313" key="4">
    <source>
        <dbReference type="Proteomes" id="UP000305887"/>
    </source>
</evidence>
<dbReference type="OrthoDB" id="4457864at2"/>
<proteinExistence type="predicted"/>
<dbReference type="InterPro" id="IPR016032">
    <property type="entry name" value="Sig_transdc_resp-reg_C-effctor"/>
</dbReference>
<dbReference type="RefSeq" id="WP_139078666.1">
    <property type="nucleotide sequence ID" value="NZ_VDFU01000038.1"/>
</dbReference>
<protein>
    <submittedName>
        <fullName evidence="3">Helix-turn-helix transcriptional regulator</fullName>
    </submittedName>
</protein>
<feature type="region of interest" description="Disordered" evidence="1">
    <location>
        <begin position="77"/>
        <end position="118"/>
    </location>
</feature>
<dbReference type="Proteomes" id="UP000305887">
    <property type="component" value="Unassembled WGS sequence"/>
</dbReference>
<dbReference type="GO" id="GO:0006355">
    <property type="term" value="P:regulation of DNA-templated transcription"/>
    <property type="evidence" value="ECO:0007669"/>
    <property type="project" value="InterPro"/>
</dbReference>
<accession>A0A5C4MMN8</accession>
<dbReference type="InterPro" id="IPR000792">
    <property type="entry name" value="Tscrpt_reg_LuxR_C"/>
</dbReference>
<feature type="compositionally biased region" description="Polar residues" evidence="1">
    <location>
        <begin position="96"/>
        <end position="105"/>
    </location>
</feature>
<evidence type="ECO:0000313" key="3">
    <source>
        <dbReference type="EMBL" id="TNC46269.1"/>
    </source>
</evidence>
<feature type="domain" description="HTH luxR-type" evidence="2">
    <location>
        <begin position="14"/>
        <end position="72"/>
    </location>
</feature>
<dbReference type="InterPro" id="IPR036388">
    <property type="entry name" value="WH-like_DNA-bd_sf"/>
</dbReference>
<evidence type="ECO:0000259" key="2">
    <source>
        <dbReference type="SMART" id="SM00421"/>
    </source>
</evidence>
<name>A0A5C4MMN8_9RHOB</name>
<dbReference type="SUPFAM" id="SSF46894">
    <property type="entry name" value="C-terminal effector domain of the bipartite response regulators"/>
    <property type="match status" value="1"/>
</dbReference>
<dbReference type="AlphaFoldDB" id="A0A5C4MMN8"/>
<comment type="caution">
    <text evidence="3">The sequence shown here is derived from an EMBL/GenBank/DDBJ whole genome shotgun (WGS) entry which is preliminary data.</text>
</comment>
<dbReference type="GO" id="GO:0003677">
    <property type="term" value="F:DNA binding"/>
    <property type="evidence" value="ECO:0007669"/>
    <property type="project" value="InterPro"/>
</dbReference>
<sequence>MTSPVLSADALQARWGLTPAEAGVALLLARRGTGSKALARELGVSPTTVRTHLQHALEKTDTHSRAALVSLLLQGPEEARWQSGKETGDRQPSAPWHTNDTTNLTPRWRRAPRHARVR</sequence>
<organism evidence="3 4">
    <name type="scientific">Rubellimicrobium rubrum</name>
    <dbReference type="NCBI Taxonomy" id="2585369"/>
    <lineage>
        <taxon>Bacteria</taxon>
        <taxon>Pseudomonadati</taxon>
        <taxon>Pseudomonadota</taxon>
        <taxon>Alphaproteobacteria</taxon>
        <taxon>Rhodobacterales</taxon>
        <taxon>Roseobacteraceae</taxon>
        <taxon>Rubellimicrobium</taxon>
    </lineage>
</organism>
<dbReference type="SMART" id="SM00421">
    <property type="entry name" value="HTH_LUXR"/>
    <property type="match status" value="1"/>
</dbReference>
<evidence type="ECO:0000256" key="1">
    <source>
        <dbReference type="SAM" id="MobiDB-lite"/>
    </source>
</evidence>
<dbReference type="Gene3D" id="1.10.10.10">
    <property type="entry name" value="Winged helix-like DNA-binding domain superfamily/Winged helix DNA-binding domain"/>
    <property type="match status" value="1"/>
</dbReference>
<gene>
    <name evidence="3" type="ORF">FHG66_19200</name>
</gene>
<feature type="compositionally biased region" description="Basic residues" evidence="1">
    <location>
        <begin position="107"/>
        <end position="118"/>
    </location>
</feature>
<reference evidence="3 4" key="1">
    <citation type="submission" date="2019-06" db="EMBL/GenBank/DDBJ databases">
        <title>YIM 131921 draft genome.</title>
        <authorList>
            <person name="Jiang L."/>
        </authorList>
    </citation>
    <scope>NUCLEOTIDE SEQUENCE [LARGE SCALE GENOMIC DNA]</scope>
    <source>
        <strain evidence="3 4">YIM 131921</strain>
    </source>
</reference>
<dbReference type="EMBL" id="VDFU01000038">
    <property type="protein sequence ID" value="TNC46269.1"/>
    <property type="molecule type" value="Genomic_DNA"/>
</dbReference>
<dbReference type="Pfam" id="PF00196">
    <property type="entry name" value="GerE"/>
    <property type="match status" value="1"/>
</dbReference>
<keyword evidence="4" id="KW-1185">Reference proteome</keyword>